<dbReference type="RefSeq" id="WP_161258828.1">
    <property type="nucleotide sequence ID" value="NZ_WXEY01000011.1"/>
</dbReference>
<evidence type="ECO:0000313" key="3">
    <source>
        <dbReference type="EMBL" id="MZP30308.1"/>
    </source>
</evidence>
<reference evidence="3 4" key="1">
    <citation type="submission" date="2020-01" db="EMBL/GenBank/DDBJ databases">
        <title>Whole-genome sequence of Heliobacterium undosum DSM 13378.</title>
        <authorList>
            <person name="Kyndt J.A."/>
            <person name="Meyer T.E."/>
        </authorList>
    </citation>
    <scope>NUCLEOTIDE SEQUENCE [LARGE SCALE GENOMIC DNA]</scope>
    <source>
        <strain evidence="3 4">DSM 13378</strain>
    </source>
</reference>
<dbReference type="Pfam" id="PF13690">
    <property type="entry name" value="CheX"/>
    <property type="match status" value="1"/>
</dbReference>
<organism evidence="3 4">
    <name type="scientific">Heliomicrobium undosum</name>
    <dbReference type="NCBI Taxonomy" id="121734"/>
    <lineage>
        <taxon>Bacteria</taxon>
        <taxon>Bacillati</taxon>
        <taxon>Bacillota</taxon>
        <taxon>Clostridia</taxon>
        <taxon>Eubacteriales</taxon>
        <taxon>Heliobacteriaceae</taxon>
        <taxon>Heliomicrobium</taxon>
    </lineage>
</organism>
<dbReference type="AlphaFoldDB" id="A0A845L9C4"/>
<dbReference type="Proteomes" id="UP000463470">
    <property type="component" value="Unassembled WGS sequence"/>
</dbReference>
<keyword evidence="1" id="KW-0145">Chemotaxis</keyword>
<evidence type="ECO:0000313" key="4">
    <source>
        <dbReference type="Proteomes" id="UP000463470"/>
    </source>
</evidence>
<dbReference type="EMBL" id="WXEY01000011">
    <property type="protein sequence ID" value="MZP30308.1"/>
    <property type="molecule type" value="Genomic_DNA"/>
</dbReference>
<dbReference type="CDD" id="cd17906">
    <property type="entry name" value="CheX"/>
    <property type="match status" value="1"/>
</dbReference>
<dbReference type="OrthoDB" id="9788100at2"/>
<dbReference type="PANTHER" id="PTHR39452">
    <property type="entry name" value="CHEY-P PHOSPHATASE CHEX"/>
    <property type="match status" value="1"/>
</dbReference>
<dbReference type="InterPro" id="IPR038756">
    <property type="entry name" value="CheX-like"/>
</dbReference>
<dbReference type="PANTHER" id="PTHR39452:SF1">
    <property type="entry name" value="CHEY-P PHOSPHATASE CHEX"/>
    <property type="match status" value="1"/>
</dbReference>
<protein>
    <recommendedName>
        <fullName evidence="2">Chemotaxis phosphatase CheX-like domain-containing protein</fullName>
    </recommendedName>
</protein>
<dbReference type="InterPro" id="IPR028051">
    <property type="entry name" value="CheX-like_dom"/>
</dbReference>
<dbReference type="InterPro" id="IPR028976">
    <property type="entry name" value="CheC-like_sf"/>
</dbReference>
<gene>
    <name evidence="3" type="ORF">GTO91_11360</name>
</gene>
<dbReference type="GO" id="GO:0006935">
    <property type="term" value="P:chemotaxis"/>
    <property type="evidence" value="ECO:0007669"/>
    <property type="project" value="UniProtKB-KW"/>
</dbReference>
<comment type="caution">
    <text evidence="3">The sequence shown here is derived from an EMBL/GenBank/DDBJ whole genome shotgun (WGS) entry which is preliminary data.</text>
</comment>
<proteinExistence type="predicted"/>
<feature type="domain" description="Chemotaxis phosphatase CheX-like" evidence="2">
    <location>
        <begin position="43"/>
        <end position="126"/>
    </location>
</feature>
<name>A0A845L9C4_9FIRM</name>
<sequence>MEAQLQTFARGTADVLSMMGVTATPQARCVPPDSFFSVYELAIIIGLARDLRGAVVISMAAGTALALAGQMMGGMVLPELDDMVKSALCEFANMAAGTAVTALAPAVTADITPPTLVTGQKLAIMAGQDNVLLTELETSLGIMEIRLGLEEI</sequence>
<evidence type="ECO:0000256" key="1">
    <source>
        <dbReference type="ARBA" id="ARBA00022500"/>
    </source>
</evidence>
<accession>A0A845L9C4</accession>
<dbReference type="Gene3D" id="3.40.1550.10">
    <property type="entry name" value="CheC-like"/>
    <property type="match status" value="1"/>
</dbReference>
<evidence type="ECO:0000259" key="2">
    <source>
        <dbReference type="Pfam" id="PF13690"/>
    </source>
</evidence>
<keyword evidence="4" id="KW-1185">Reference proteome</keyword>
<dbReference type="SUPFAM" id="SSF103039">
    <property type="entry name" value="CheC-like"/>
    <property type="match status" value="1"/>
</dbReference>